<dbReference type="RefSeq" id="WP_092802076.1">
    <property type="nucleotide sequence ID" value="NZ_FMUH01000002.1"/>
</dbReference>
<name>A0A1G4XWZ6_9ACTN</name>
<sequence length="233" mass="23837">MSDSTSARPDSISEFGMASIDQVQLLGNDFGNNSNGIVSANPGRSGGGMAASFQTNYQVVAQNLGSFITEAADGLTALGYAGVTVAQNYRDGDADQRGDMDGVEAAFTPGPGQPSLQSDRAAAQQSGASAGDPQAAPGSAGWIPPSVVAAQEEESEVCEAPSDDSAWAQVEELNDQLGTSESEFTPSDDEEHAEEVNERADEIERENAGDFGDDVTIMAPGEPGATSPSPATA</sequence>
<evidence type="ECO:0000256" key="1">
    <source>
        <dbReference type="SAM" id="MobiDB-lite"/>
    </source>
</evidence>
<evidence type="ECO:0008006" key="4">
    <source>
        <dbReference type="Google" id="ProtNLM"/>
    </source>
</evidence>
<dbReference type="EMBL" id="FMUH01000002">
    <property type="protein sequence ID" value="SCX45722.1"/>
    <property type="molecule type" value="Genomic_DNA"/>
</dbReference>
<feature type="region of interest" description="Disordered" evidence="1">
    <location>
        <begin position="92"/>
        <end position="233"/>
    </location>
</feature>
<gene>
    <name evidence="2" type="ORF">SAMN03159343_1654</name>
</gene>
<dbReference type="OrthoDB" id="5197510at2"/>
<dbReference type="AlphaFoldDB" id="A0A1G4XWZ6"/>
<evidence type="ECO:0000313" key="3">
    <source>
        <dbReference type="Proteomes" id="UP000198981"/>
    </source>
</evidence>
<dbReference type="STRING" id="1960309.SAMN03159343_1654"/>
<feature type="compositionally biased region" description="Basic and acidic residues" evidence="1">
    <location>
        <begin position="194"/>
        <end position="208"/>
    </location>
</feature>
<evidence type="ECO:0000313" key="2">
    <source>
        <dbReference type="EMBL" id="SCX45722.1"/>
    </source>
</evidence>
<accession>A0A1G4XWZ6</accession>
<organism evidence="2 3">
    <name type="scientific">Klenkia marina</name>
    <dbReference type="NCBI Taxonomy" id="1960309"/>
    <lineage>
        <taxon>Bacteria</taxon>
        <taxon>Bacillati</taxon>
        <taxon>Actinomycetota</taxon>
        <taxon>Actinomycetes</taxon>
        <taxon>Geodermatophilales</taxon>
        <taxon>Geodermatophilaceae</taxon>
        <taxon>Klenkia</taxon>
    </lineage>
</organism>
<feature type="compositionally biased region" description="Polar residues" evidence="1">
    <location>
        <begin position="176"/>
        <end position="185"/>
    </location>
</feature>
<protein>
    <recommendedName>
        <fullName evidence="4">Excreted virulence factor EspC, type VII ESX diderm</fullName>
    </recommendedName>
</protein>
<feature type="compositionally biased region" description="Low complexity" evidence="1">
    <location>
        <begin position="117"/>
        <end position="150"/>
    </location>
</feature>
<keyword evidence="3" id="KW-1185">Reference proteome</keyword>
<dbReference type="Proteomes" id="UP000198981">
    <property type="component" value="Unassembled WGS sequence"/>
</dbReference>
<reference evidence="3" key="1">
    <citation type="submission" date="2016-10" db="EMBL/GenBank/DDBJ databases">
        <authorList>
            <person name="Varghese N."/>
            <person name="Submissions S."/>
        </authorList>
    </citation>
    <scope>NUCLEOTIDE SEQUENCE [LARGE SCALE GENOMIC DNA]</scope>
    <source>
        <strain evidence="3">DSM 45722</strain>
    </source>
</reference>
<proteinExistence type="predicted"/>